<dbReference type="Proteomes" id="UP000266188">
    <property type="component" value="Unassembled WGS sequence"/>
</dbReference>
<feature type="compositionally biased region" description="Basic and acidic residues" evidence="1">
    <location>
        <begin position="70"/>
        <end position="81"/>
    </location>
</feature>
<comment type="caution">
    <text evidence="2">The sequence shown here is derived from an EMBL/GenBank/DDBJ whole genome shotgun (WGS) entry which is preliminary data.</text>
</comment>
<feature type="compositionally biased region" description="Basic and acidic residues" evidence="1">
    <location>
        <begin position="92"/>
        <end position="107"/>
    </location>
</feature>
<keyword evidence="3" id="KW-1185">Reference proteome</keyword>
<evidence type="ECO:0000256" key="1">
    <source>
        <dbReference type="SAM" id="MobiDB-lite"/>
    </source>
</evidence>
<proteinExistence type="predicted"/>
<organism evidence="2 3">
    <name type="scientific">Aspergillus sclerotialis</name>
    <dbReference type="NCBI Taxonomy" id="2070753"/>
    <lineage>
        <taxon>Eukaryota</taxon>
        <taxon>Fungi</taxon>
        <taxon>Dikarya</taxon>
        <taxon>Ascomycota</taxon>
        <taxon>Pezizomycotina</taxon>
        <taxon>Eurotiomycetes</taxon>
        <taxon>Eurotiomycetidae</taxon>
        <taxon>Eurotiales</taxon>
        <taxon>Aspergillaceae</taxon>
        <taxon>Aspergillus</taxon>
        <taxon>Aspergillus subgen. Polypaecilum</taxon>
    </lineage>
</organism>
<feature type="compositionally biased region" description="Low complexity" evidence="1">
    <location>
        <begin position="1"/>
        <end position="10"/>
    </location>
</feature>
<name>A0A3A2ZK71_9EURO</name>
<gene>
    <name evidence="2" type="ORF">PHISCL_04126</name>
</gene>
<sequence>MPSSKALPAKSSKKRPLGEDEPTSTILGKPSHKRRVTRAATSSDHADVVDLTGEETNVITTKKTKAPRGKGHEDNASERRIRPFRKHPPKSYLDRLARATSQRCDKR</sequence>
<dbReference type="EMBL" id="MVGC01000116">
    <property type="protein sequence ID" value="RJE23542.1"/>
    <property type="molecule type" value="Genomic_DNA"/>
</dbReference>
<evidence type="ECO:0000313" key="3">
    <source>
        <dbReference type="Proteomes" id="UP000266188"/>
    </source>
</evidence>
<protein>
    <submittedName>
        <fullName evidence="2">Uncharacterized protein</fullName>
    </submittedName>
</protein>
<evidence type="ECO:0000313" key="2">
    <source>
        <dbReference type="EMBL" id="RJE23542.1"/>
    </source>
</evidence>
<feature type="region of interest" description="Disordered" evidence="1">
    <location>
        <begin position="1"/>
        <end position="107"/>
    </location>
</feature>
<dbReference type="AlphaFoldDB" id="A0A3A2ZK71"/>
<reference evidence="3" key="1">
    <citation type="submission" date="2017-02" db="EMBL/GenBank/DDBJ databases">
        <authorList>
            <person name="Tafer H."/>
            <person name="Lopandic K."/>
        </authorList>
    </citation>
    <scope>NUCLEOTIDE SEQUENCE [LARGE SCALE GENOMIC DNA]</scope>
    <source>
        <strain evidence="3">CBS 366.77</strain>
    </source>
</reference>
<accession>A0A3A2ZK71</accession>